<evidence type="ECO:0000256" key="1">
    <source>
        <dbReference type="SAM" id="Phobius"/>
    </source>
</evidence>
<dbReference type="EMBL" id="JAUZMZ010000085">
    <property type="protein sequence ID" value="MEE2033491.1"/>
    <property type="molecule type" value="Genomic_DNA"/>
</dbReference>
<reference evidence="2 3" key="1">
    <citation type="submission" date="2023-08" db="EMBL/GenBank/DDBJ databases">
        <authorList>
            <person name="Girao M."/>
            <person name="Carvalho M.F."/>
        </authorList>
    </citation>
    <scope>NUCLEOTIDE SEQUENCE [LARGE SCALE GENOMIC DNA]</scope>
    <source>
        <strain evidence="2 3">CC-R104</strain>
    </source>
</reference>
<keyword evidence="1" id="KW-0472">Membrane</keyword>
<comment type="caution">
    <text evidence="2">The sequence shown here is derived from an EMBL/GenBank/DDBJ whole genome shotgun (WGS) entry which is preliminary data.</text>
</comment>
<accession>A0ABU7JTY7</accession>
<evidence type="ECO:0000313" key="2">
    <source>
        <dbReference type="EMBL" id="MEE2033491.1"/>
    </source>
</evidence>
<dbReference type="Proteomes" id="UP001331936">
    <property type="component" value="Unassembled WGS sequence"/>
</dbReference>
<sequence>MTALDSPTRPGPRVPGVDIAGTSWPLYKLEAMVLGFVVLAAVFVATGDTQSAVLVAATVTTVTWWIRLLHYRRSLP</sequence>
<name>A0ABU7JTY7_9NOCA</name>
<gene>
    <name evidence="2" type="ORF">Q8814_15430</name>
</gene>
<organism evidence="2 3">
    <name type="scientific">Rhodococcus chondri</name>
    <dbReference type="NCBI Taxonomy" id="3065941"/>
    <lineage>
        <taxon>Bacteria</taxon>
        <taxon>Bacillati</taxon>
        <taxon>Actinomycetota</taxon>
        <taxon>Actinomycetes</taxon>
        <taxon>Mycobacteriales</taxon>
        <taxon>Nocardiaceae</taxon>
        <taxon>Rhodococcus</taxon>
    </lineage>
</organism>
<keyword evidence="1" id="KW-0812">Transmembrane</keyword>
<feature type="transmembrane region" description="Helical" evidence="1">
    <location>
        <begin position="29"/>
        <end position="46"/>
    </location>
</feature>
<protein>
    <submittedName>
        <fullName evidence="2">Uncharacterized protein</fullName>
    </submittedName>
</protein>
<keyword evidence="3" id="KW-1185">Reference proteome</keyword>
<feature type="transmembrane region" description="Helical" evidence="1">
    <location>
        <begin position="52"/>
        <end position="70"/>
    </location>
</feature>
<evidence type="ECO:0000313" key="3">
    <source>
        <dbReference type="Proteomes" id="UP001331936"/>
    </source>
</evidence>
<keyword evidence="1" id="KW-1133">Transmembrane helix</keyword>
<proteinExistence type="predicted"/>
<dbReference type="RefSeq" id="WP_330152895.1">
    <property type="nucleotide sequence ID" value="NZ_JAUZMZ010000085.1"/>
</dbReference>